<name>A0A1I5RUK5_9RHOB</name>
<evidence type="ECO:0000256" key="2">
    <source>
        <dbReference type="ARBA" id="ARBA00022505"/>
    </source>
</evidence>
<dbReference type="PROSITE" id="PS00197">
    <property type="entry name" value="2FE2S_FER_1"/>
    <property type="match status" value="1"/>
</dbReference>
<dbReference type="PANTHER" id="PTHR11908">
    <property type="entry name" value="XANTHINE DEHYDROGENASE"/>
    <property type="match status" value="1"/>
</dbReference>
<dbReference type="SUPFAM" id="SSF54665">
    <property type="entry name" value="CO dehydrogenase molybdoprotein N-domain-like"/>
    <property type="match status" value="1"/>
</dbReference>
<dbReference type="SUPFAM" id="SSF56003">
    <property type="entry name" value="Molybdenum cofactor-binding domain"/>
    <property type="match status" value="1"/>
</dbReference>
<dbReference type="InterPro" id="IPR037165">
    <property type="entry name" value="AldOxase/xan_DH_Mopterin-bd_sf"/>
</dbReference>
<dbReference type="STRING" id="441119.SAMN04488047_10988"/>
<dbReference type="EMBL" id="FOXA01000009">
    <property type="protein sequence ID" value="SFP61951.1"/>
    <property type="molecule type" value="Genomic_DNA"/>
</dbReference>
<keyword evidence="5" id="KW-0408">Iron</keyword>
<dbReference type="PROSITE" id="PS51085">
    <property type="entry name" value="2FE2S_FER_2"/>
    <property type="match status" value="1"/>
</dbReference>
<dbReference type="SMART" id="SM01008">
    <property type="entry name" value="Ald_Xan_dh_C"/>
    <property type="match status" value="1"/>
</dbReference>
<sequence length="890" mass="94910">MRTTINGEFFEFEPDAAETAVDVIRERAGLTGTKVACGQGVCGSCAVLVDGEPINACLMPAIHMEGRDIRTVEAHGRDELHPVQLALMANEGLQCGFCTPGFVMEGIAFHDRWRAERGRERPTRDEIAAAMAGHLCRCAAYLGIYAAIADACEGEFDGVNQRLGPRVDALEKVTGEARYTVDLALPGQLEGRILRAAHANARVLSVDTSAAEALDGVVAVADLLEDHRQVRFTGQPVFGVAAVDWATAERALKLIEVDYEVLPAAIGMDQALAESAAKAFVGDRKTMASAAEQAPLPTRWDGNVGHARINGTSWRPGTARRRVAAARGGSGGALAEGAFRNHQQTHAALEPHAAVAAWEGGRLTVHASTQNVHHLRTLLADKFGLEKQDVQVESQHIGGGFGGKQGLYGETVAAVKLARAAGAPVRVVASRLEDLSYTGQRSGSRNEGAVVLGEDGAPRALRLHADGDAGIAKGTAAALLYGLISPWVAKDLKDRVVVNNTPPALPMRGPDAPSALWTMEQLLDDAGTQLGLDPVEVRRRFMPKNDIRDRLLDWAEALPAWRDRDANRGDERFRRGVGMAAASWVFLYNPNVEVTVSCDSDGLTVACSTQDIGNGTRTSIAKAVEDAIGLDRHAVRLDLGRADAPLGPVTGGSQVTASVYPPTYRAAERLAARLVEQAAERLNLREARAGRGGIAHAGGVMPWEEVLRACEPVSVTEKRVTERGPLGLRLNMSMDPDSPFPGFRRSHALVVTEVEVDTRLGRIRPLNVWTGIAAGRILVPELARSQVFSGAIQGMGYALYEKKVYEPATGHVLSSNLNDYRLPGIGDAPEVHAHFDEAGYEDVAHGAIGMSELATVGVAASVGNAVHHATGWRPHETPILPQAVVEGVSI</sequence>
<protein>
    <submittedName>
        <fullName evidence="7">CO or xanthine dehydrogenase, Mo-binding subunit</fullName>
    </submittedName>
</protein>
<feature type="domain" description="2Fe-2S ferredoxin-type" evidence="6">
    <location>
        <begin position="1"/>
        <end position="75"/>
    </location>
</feature>
<dbReference type="Pfam" id="PF01799">
    <property type="entry name" value="Fer2_2"/>
    <property type="match status" value="1"/>
</dbReference>
<dbReference type="Gene3D" id="3.30.365.10">
    <property type="entry name" value="Aldehyde oxidase/xanthine dehydrogenase, molybdopterin binding domain"/>
    <property type="match status" value="4"/>
</dbReference>
<keyword evidence="4" id="KW-0560">Oxidoreductase</keyword>
<dbReference type="Pfam" id="PF02738">
    <property type="entry name" value="MoCoBD_1"/>
    <property type="match status" value="1"/>
</dbReference>
<dbReference type="Pfam" id="PF01315">
    <property type="entry name" value="Ald_Xan_dh_C"/>
    <property type="match status" value="1"/>
</dbReference>
<dbReference type="PANTHER" id="PTHR11908:SF132">
    <property type="entry name" value="ALDEHYDE OXIDASE 1-RELATED"/>
    <property type="match status" value="1"/>
</dbReference>
<accession>A0A1I5RUK5</accession>
<dbReference type="InterPro" id="IPR002888">
    <property type="entry name" value="2Fe-2S-bd"/>
</dbReference>
<evidence type="ECO:0000259" key="6">
    <source>
        <dbReference type="PROSITE" id="PS51085"/>
    </source>
</evidence>
<dbReference type="InterPro" id="IPR012675">
    <property type="entry name" value="Beta-grasp_dom_sf"/>
</dbReference>
<dbReference type="Gene3D" id="3.10.20.30">
    <property type="match status" value="1"/>
</dbReference>
<dbReference type="InterPro" id="IPR000674">
    <property type="entry name" value="Ald_Oxase/Xan_DH_a/b"/>
</dbReference>
<dbReference type="AlphaFoldDB" id="A0A1I5RUK5"/>
<comment type="similarity">
    <text evidence="1">Belongs to the xanthine dehydrogenase family.</text>
</comment>
<evidence type="ECO:0000256" key="3">
    <source>
        <dbReference type="ARBA" id="ARBA00022723"/>
    </source>
</evidence>
<dbReference type="InterPro" id="IPR016208">
    <property type="entry name" value="Ald_Oxase/xanthine_DH-like"/>
</dbReference>
<dbReference type="Pfam" id="PF20256">
    <property type="entry name" value="MoCoBD_2"/>
    <property type="match status" value="1"/>
</dbReference>
<dbReference type="InterPro" id="IPR046867">
    <property type="entry name" value="AldOxase/xan_DH_MoCoBD2"/>
</dbReference>
<dbReference type="SUPFAM" id="SSF54292">
    <property type="entry name" value="2Fe-2S ferredoxin-like"/>
    <property type="match status" value="1"/>
</dbReference>
<dbReference type="InterPro" id="IPR008274">
    <property type="entry name" value="AldOxase/xan_DH_MoCoBD1"/>
</dbReference>
<dbReference type="Proteomes" id="UP000199356">
    <property type="component" value="Unassembled WGS sequence"/>
</dbReference>
<dbReference type="CDD" id="cd00207">
    <property type="entry name" value="fer2"/>
    <property type="match status" value="1"/>
</dbReference>
<organism evidence="7 8">
    <name type="scientific">Tranquillimonas alkanivorans</name>
    <dbReference type="NCBI Taxonomy" id="441119"/>
    <lineage>
        <taxon>Bacteria</taxon>
        <taxon>Pseudomonadati</taxon>
        <taxon>Pseudomonadota</taxon>
        <taxon>Alphaproteobacteria</taxon>
        <taxon>Rhodobacterales</taxon>
        <taxon>Roseobacteraceae</taxon>
        <taxon>Tranquillimonas</taxon>
    </lineage>
</organism>
<dbReference type="Gene3D" id="3.90.1170.50">
    <property type="entry name" value="Aldehyde oxidase/xanthine dehydrogenase, a/b hammerhead"/>
    <property type="match status" value="2"/>
</dbReference>
<dbReference type="InterPro" id="IPR036856">
    <property type="entry name" value="Ald_Oxase/Xan_DH_a/b_sf"/>
</dbReference>
<dbReference type="RefSeq" id="WP_093422292.1">
    <property type="nucleotide sequence ID" value="NZ_FOXA01000009.1"/>
</dbReference>
<dbReference type="InterPro" id="IPR006058">
    <property type="entry name" value="2Fe2S_fd_BS"/>
</dbReference>
<dbReference type="InterPro" id="IPR036884">
    <property type="entry name" value="2Fe-2S-bd_dom_sf"/>
</dbReference>
<gene>
    <name evidence="7" type="ORF">SAMN04488047_10988</name>
</gene>
<dbReference type="SUPFAM" id="SSF47741">
    <property type="entry name" value="CO dehydrogenase ISP C-domain like"/>
    <property type="match status" value="1"/>
</dbReference>
<proteinExistence type="inferred from homology"/>
<evidence type="ECO:0000313" key="7">
    <source>
        <dbReference type="EMBL" id="SFP61951.1"/>
    </source>
</evidence>
<dbReference type="GO" id="GO:0005506">
    <property type="term" value="F:iron ion binding"/>
    <property type="evidence" value="ECO:0007669"/>
    <property type="project" value="InterPro"/>
</dbReference>
<dbReference type="OrthoDB" id="9763985at2"/>
<dbReference type="Pfam" id="PF00111">
    <property type="entry name" value="Fer2"/>
    <property type="match status" value="1"/>
</dbReference>
<dbReference type="InterPro" id="IPR036010">
    <property type="entry name" value="2Fe-2S_ferredoxin-like_sf"/>
</dbReference>
<evidence type="ECO:0000256" key="5">
    <source>
        <dbReference type="ARBA" id="ARBA00023004"/>
    </source>
</evidence>
<evidence type="ECO:0000256" key="1">
    <source>
        <dbReference type="ARBA" id="ARBA00006849"/>
    </source>
</evidence>
<dbReference type="InterPro" id="IPR001041">
    <property type="entry name" value="2Fe-2S_ferredoxin-type"/>
</dbReference>
<dbReference type="GO" id="GO:0051537">
    <property type="term" value="F:2 iron, 2 sulfur cluster binding"/>
    <property type="evidence" value="ECO:0007669"/>
    <property type="project" value="InterPro"/>
</dbReference>
<keyword evidence="2" id="KW-0500">Molybdenum</keyword>
<keyword evidence="3" id="KW-0479">Metal-binding</keyword>
<evidence type="ECO:0000256" key="4">
    <source>
        <dbReference type="ARBA" id="ARBA00023002"/>
    </source>
</evidence>
<reference evidence="7 8" key="1">
    <citation type="submission" date="2016-10" db="EMBL/GenBank/DDBJ databases">
        <authorList>
            <person name="de Groot N.N."/>
        </authorList>
    </citation>
    <scope>NUCLEOTIDE SEQUENCE [LARGE SCALE GENOMIC DNA]</scope>
    <source>
        <strain evidence="7 8">DSM 19547</strain>
    </source>
</reference>
<keyword evidence="8" id="KW-1185">Reference proteome</keyword>
<dbReference type="Gene3D" id="1.10.150.120">
    <property type="entry name" value="[2Fe-2S]-binding domain"/>
    <property type="match status" value="1"/>
</dbReference>
<dbReference type="GO" id="GO:0016491">
    <property type="term" value="F:oxidoreductase activity"/>
    <property type="evidence" value="ECO:0007669"/>
    <property type="project" value="UniProtKB-KW"/>
</dbReference>
<evidence type="ECO:0000313" key="8">
    <source>
        <dbReference type="Proteomes" id="UP000199356"/>
    </source>
</evidence>